<dbReference type="Pfam" id="PF13416">
    <property type="entry name" value="SBP_bac_8"/>
    <property type="match status" value="1"/>
</dbReference>
<feature type="chain" id="PRO_5046997743" evidence="4">
    <location>
        <begin position="24"/>
        <end position="415"/>
    </location>
</feature>
<feature type="signal peptide" evidence="4">
    <location>
        <begin position="1"/>
        <end position="23"/>
    </location>
</feature>
<dbReference type="RefSeq" id="WP_313793412.1">
    <property type="nucleotide sequence ID" value="NZ_CP102453.1"/>
</dbReference>
<gene>
    <name evidence="5" type="ORF">NRE15_13650</name>
</gene>
<evidence type="ECO:0000256" key="2">
    <source>
        <dbReference type="ARBA" id="ARBA00022448"/>
    </source>
</evidence>
<accession>A0ABY5P578</accession>
<evidence type="ECO:0000256" key="4">
    <source>
        <dbReference type="SAM" id="SignalP"/>
    </source>
</evidence>
<keyword evidence="3 4" id="KW-0732">Signal</keyword>
<dbReference type="InterPro" id="IPR006059">
    <property type="entry name" value="SBP"/>
</dbReference>
<dbReference type="Proteomes" id="UP001315967">
    <property type="component" value="Chromosome"/>
</dbReference>
<name>A0ABY5P578_9LACT</name>
<evidence type="ECO:0000313" key="5">
    <source>
        <dbReference type="EMBL" id="UUX33909.1"/>
    </source>
</evidence>
<protein>
    <submittedName>
        <fullName evidence="5">Extracellular solute-binding protein</fullName>
    </submittedName>
</protein>
<keyword evidence="2" id="KW-0813">Transport</keyword>
<dbReference type="PANTHER" id="PTHR30061:SF50">
    <property type="entry name" value="MALTOSE_MALTODEXTRIN-BINDING PERIPLASMIC PROTEIN"/>
    <property type="match status" value="1"/>
</dbReference>
<organism evidence="5 6">
    <name type="scientific">Fundicoccus culcitae</name>
    <dbReference type="NCBI Taxonomy" id="2969821"/>
    <lineage>
        <taxon>Bacteria</taxon>
        <taxon>Bacillati</taxon>
        <taxon>Bacillota</taxon>
        <taxon>Bacilli</taxon>
        <taxon>Lactobacillales</taxon>
        <taxon>Aerococcaceae</taxon>
        <taxon>Fundicoccus</taxon>
    </lineage>
</organism>
<dbReference type="Gene3D" id="3.40.190.10">
    <property type="entry name" value="Periplasmic binding protein-like II"/>
    <property type="match status" value="2"/>
</dbReference>
<dbReference type="SUPFAM" id="SSF53850">
    <property type="entry name" value="Periplasmic binding protein-like II"/>
    <property type="match status" value="1"/>
</dbReference>
<evidence type="ECO:0000256" key="1">
    <source>
        <dbReference type="ARBA" id="ARBA00008520"/>
    </source>
</evidence>
<sequence length="415" mass="44345">MKFNWKKVLVGSLSAALGLSAFAGGAVGLTQVSAQEPLRIAVDGNLLDYLEANIAGFEEETGITVELVQQDMFESLEGLPLDGPAGLAADVLIAPYDRIGSLGMTGQISEVTLNEDAGFDDTDKLQVTANDTIFGAPAIIESLVMYYNTDLIAEAPTTFEELEVLAEDEAYAFEGEEGKNVAFLAKWTDFYVSYGLISGYGGYVFGQDGTDPTDIGLNNEGAIEGINYAIEWFNRWPQGMLDVTGSGDFVTQSFMDGSTAVIIGGPWDATAFAEAGVNFEAAKIPTLPNGNDYQPFGGGKGWIISNYSTNKEAAQQFLDWVTTEEQQTAMFDMIREVPANQAARAAAAENSDSLTAAVIDTYSSAVPMPNIPEMGEVWPGAENLMFDAASGNKTAEQSANDAVELISQSIEQKFN</sequence>
<evidence type="ECO:0000313" key="6">
    <source>
        <dbReference type="Proteomes" id="UP001315967"/>
    </source>
</evidence>
<dbReference type="PANTHER" id="PTHR30061">
    <property type="entry name" value="MALTOSE-BINDING PERIPLASMIC PROTEIN"/>
    <property type="match status" value="1"/>
</dbReference>
<evidence type="ECO:0000256" key="3">
    <source>
        <dbReference type="ARBA" id="ARBA00022729"/>
    </source>
</evidence>
<proteinExistence type="inferred from homology"/>
<dbReference type="EMBL" id="CP102453">
    <property type="protein sequence ID" value="UUX33909.1"/>
    <property type="molecule type" value="Genomic_DNA"/>
</dbReference>
<comment type="similarity">
    <text evidence="1">Belongs to the bacterial solute-binding protein 1 family.</text>
</comment>
<reference evidence="5 6" key="1">
    <citation type="submission" date="2022-08" db="EMBL/GenBank/DDBJ databases">
        <title>Aerococcaceae sp. nov isolated from spoiled eye mask.</title>
        <authorList>
            <person name="Zhou G."/>
            <person name="Xie X.-B."/>
            <person name="Shi Q.-S."/>
            <person name="Wang Y.-S."/>
            <person name="Wen X."/>
            <person name="Peng H."/>
            <person name="Yang X.-J."/>
            <person name="Tao H.-B."/>
            <person name="Huang X.-M."/>
        </authorList>
    </citation>
    <scope>NUCLEOTIDE SEQUENCE [LARGE SCALE GENOMIC DNA]</scope>
    <source>
        <strain evidence="6">DM20194951</strain>
    </source>
</reference>
<keyword evidence="6" id="KW-1185">Reference proteome</keyword>